<gene>
    <name evidence="2" type="ORF">AAD027_10650</name>
</gene>
<evidence type="ECO:0000313" key="3">
    <source>
        <dbReference type="Proteomes" id="UP001459204"/>
    </source>
</evidence>
<keyword evidence="3" id="KW-1185">Reference proteome</keyword>
<feature type="chain" id="PRO_5046276955" description="Lipase chaperone" evidence="1">
    <location>
        <begin position="24"/>
        <end position="205"/>
    </location>
</feature>
<dbReference type="RefSeq" id="WP_341726008.1">
    <property type="nucleotide sequence ID" value="NZ_JBBWWT010000004.1"/>
</dbReference>
<sequence length="205" mass="22505">MKKTLPLAILLGAAALAAGGAWMARSSDAASPQAAGHDDDARAPAPPELAALQASPQAEAHRERMRFEREARDFFAHASSLRAVERSERADALTRQIDRYEATGGLSAGEAVLLRTALVKATVDDPVRQAEEVAAIADRYRAHADQRMAAFAERQRNDPRFQSYKAREAQVVAEVMAMPTVPAGLTRDQYLRQRLQQERERAYAP</sequence>
<keyword evidence="1" id="KW-0732">Signal</keyword>
<evidence type="ECO:0008006" key="4">
    <source>
        <dbReference type="Google" id="ProtNLM"/>
    </source>
</evidence>
<comment type="caution">
    <text evidence="2">The sequence shown here is derived from an EMBL/GenBank/DDBJ whole genome shotgun (WGS) entry which is preliminary data.</text>
</comment>
<protein>
    <recommendedName>
        <fullName evidence="4">Lipase chaperone</fullName>
    </recommendedName>
</protein>
<dbReference type="EMBL" id="JBBWWT010000004">
    <property type="protein sequence ID" value="MEL1264822.1"/>
    <property type="molecule type" value="Genomic_DNA"/>
</dbReference>
<proteinExistence type="predicted"/>
<evidence type="ECO:0000313" key="2">
    <source>
        <dbReference type="EMBL" id="MEL1264822.1"/>
    </source>
</evidence>
<accession>A0ABU9J0T1</accession>
<dbReference type="Proteomes" id="UP001459204">
    <property type="component" value="Unassembled WGS sequence"/>
</dbReference>
<name>A0ABU9J0T1_9GAMM</name>
<feature type="signal peptide" evidence="1">
    <location>
        <begin position="1"/>
        <end position="23"/>
    </location>
</feature>
<reference evidence="2 3" key="1">
    <citation type="submission" date="2024-04" db="EMBL/GenBank/DDBJ databases">
        <title>Draft genome sequence of Pseudoxanthomonas putridarboris WD12.</title>
        <authorList>
            <person name="Oh J."/>
        </authorList>
    </citation>
    <scope>NUCLEOTIDE SEQUENCE [LARGE SCALE GENOMIC DNA]</scope>
    <source>
        <strain evidence="2 3">WD12</strain>
    </source>
</reference>
<organism evidence="2 3">
    <name type="scientific">Pseudoxanthomonas putridarboris</name>
    <dbReference type="NCBI Taxonomy" id="752605"/>
    <lineage>
        <taxon>Bacteria</taxon>
        <taxon>Pseudomonadati</taxon>
        <taxon>Pseudomonadota</taxon>
        <taxon>Gammaproteobacteria</taxon>
        <taxon>Lysobacterales</taxon>
        <taxon>Lysobacteraceae</taxon>
        <taxon>Pseudoxanthomonas</taxon>
    </lineage>
</organism>
<evidence type="ECO:0000256" key="1">
    <source>
        <dbReference type="SAM" id="SignalP"/>
    </source>
</evidence>